<evidence type="ECO:0000313" key="11">
    <source>
        <dbReference type="EMBL" id="MBF9303938.1"/>
    </source>
</evidence>
<evidence type="ECO:0000256" key="7">
    <source>
        <dbReference type="ARBA" id="ARBA00023033"/>
    </source>
</evidence>
<dbReference type="InterPro" id="IPR050404">
    <property type="entry name" value="Heme-degrading_MO"/>
</dbReference>
<dbReference type="PANTHER" id="PTHR34474:SF4">
    <property type="entry name" value="HEME OXYGENASE (STAPHYLOBILIN-PRODUCING) 1"/>
    <property type="match status" value="1"/>
</dbReference>
<dbReference type="PANTHER" id="PTHR34474">
    <property type="entry name" value="SIGNAL TRANSDUCTION PROTEIN TRAP"/>
    <property type="match status" value="1"/>
</dbReference>
<dbReference type="SMR" id="A0A0N1EI28"/>
<name>A0A0N1EI28_STAEP</name>
<comment type="caution">
    <text evidence="10">The sequence shown here is derived from an EMBL/GenBank/DDBJ whole genome shotgun (WGS) entry which is preliminary data.</text>
</comment>
<dbReference type="Proteomes" id="UP000228502">
    <property type="component" value="Unassembled WGS sequence"/>
</dbReference>
<comment type="subunit">
    <text evidence="8">Homodimer.</text>
</comment>
<dbReference type="RefSeq" id="WP_001829739.1">
    <property type="nucleotide sequence ID" value="NZ_AP038759.1"/>
</dbReference>
<reference evidence="12 13" key="1">
    <citation type="submission" date="2017-10" db="EMBL/GenBank/DDBJ databases">
        <title>genome sequences of Staph epi in chlorhexidine trial.</title>
        <authorList>
            <person name="Greninger A.L."/>
            <person name="Addetia A."/>
            <person name="Qin X."/>
            <person name="Zerr D."/>
        </authorList>
    </citation>
    <scope>NUCLEOTIDE SEQUENCE [LARGE SCALE GENOMIC DNA]</scope>
    <source>
        <strain evidence="12 13">SCH-17</strain>
    </source>
</reference>
<dbReference type="EMBL" id="PEJG01000011">
    <property type="protein sequence ID" value="PIH09712.1"/>
    <property type="molecule type" value="Genomic_DNA"/>
</dbReference>
<dbReference type="GO" id="GO:0020037">
    <property type="term" value="F:heme binding"/>
    <property type="evidence" value="ECO:0007669"/>
    <property type="project" value="UniProtKB-UniRule"/>
</dbReference>
<dbReference type="PROSITE" id="PS51725">
    <property type="entry name" value="ABM"/>
    <property type="match status" value="1"/>
</dbReference>
<comment type="catalytic activity">
    <reaction evidence="8">
        <text>heme b + 5 AH2 + 4 O2 + 2 H(+) = delta-staphylobilin + Fe(2+) + formaldehyde + 5 A + 4 H2O</text>
        <dbReference type="Rhea" id="RHEA:37039"/>
        <dbReference type="ChEBI" id="CHEBI:13193"/>
        <dbReference type="ChEBI" id="CHEBI:15377"/>
        <dbReference type="ChEBI" id="CHEBI:15378"/>
        <dbReference type="ChEBI" id="CHEBI:15379"/>
        <dbReference type="ChEBI" id="CHEBI:16842"/>
        <dbReference type="ChEBI" id="CHEBI:17499"/>
        <dbReference type="ChEBI" id="CHEBI:29033"/>
        <dbReference type="ChEBI" id="CHEBI:60344"/>
        <dbReference type="ChEBI" id="CHEBI:74361"/>
        <dbReference type="EC" id="1.14.99.48"/>
    </reaction>
</comment>
<dbReference type="HAMAP" id="MF_01272">
    <property type="entry name" value="Heme_degrading_monooxygenase"/>
    <property type="match status" value="1"/>
</dbReference>
<feature type="binding site" evidence="8">
    <location>
        <position position="6"/>
    </location>
    <ligand>
        <name>Fe cation</name>
        <dbReference type="ChEBI" id="CHEBI:24875"/>
    </ligand>
</feature>
<dbReference type="InterPro" id="IPR011008">
    <property type="entry name" value="Dimeric_a/b-barrel"/>
</dbReference>
<evidence type="ECO:0000256" key="2">
    <source>
        <dbReference type="ARBA" id="ARBA00022490"/>
    </source>
</evidence>
<keyword evidence="2 8" id="KW-0963">Cytoplasm</keyword>
<keyword evidence="5 8" id="KW-0560">Oxidoreductase</keyword>
<dbReference type="Proteomes" id="UP000622362">
    <property type="component" value="Unassembled WGS sequence"/>
</dbReference>
<comment type="similarity">
    <text evidence="1">Belongs to the TRAP family.</text>
</comment>
<dbReference type="InterPro" id="IPR023953">
    <property type="entry name" value="IsdG"/>
</dbReference>
<reference evidence="11" key="3">
    <citation type="submission" date="2020-11" db="EMBL/GenBank/DDBJ databases">
        <title>Molecular epidemiology and genomic profiles of multidrug-resistant bacteria collected from clinical sources in South Africa.</title>
        <authorList>
            <person name="Asante J."/>
            <person name="Amoako D.G."/>
        </authorList>
    </citation>
    <scope>NUCLEOTIDE SEQUENCE</scope>
    <source>
        <strain evidence="11">C68</strain>
    </source>
</reference>
<dbReference type="SUPFAM" id="SSF54909">
    <property type="entry name" value="Dimeric alpha+beta barrel"/>
    <property type="match status" value="1"/>
</dbReference>
<reference evidence="10" key="2">
    <citation type="submission" date="2020-08" db="EMBL/GenBank/DDBJ databases">
        <title>Changes in the skin microbiome associated with squamous cell carcinoma in transplant recipients.</title>
        <authorList>
            <person name="Zaugg J."/>
            <person name="Krueger A."/>
            <person name="Lachner N."/>
        </authorList>
    </citation>
    <scope>NUCLEOTIDE SEQUENCE</scope>
    <source>
        <strain evidence="10">R5988</strain>
    </source>
</reference>
<dbReference type="Gene3D" id="3.30.70.100">
    <property type="match status" value="1"/>
</dbReference>
<evidence type="ECO:0000256" key="3">
    <source>
        <dbReference type="ARBA" id="ARBA00022617"/>
    </source>
</evidence>
<evidence type="ECO:0000259" key="9">
    <source>
        <dbReference type="PROSITE" id="PS51725"/>
    </source>
</evidence>
<dbReference type="GO" id="GO:0004392">
    <property type="term" value="F:heme oxygenase (decyclizing) activity"/>
    <property type="evidence" value="ECO:0007669"/>
    <property type="project" value="UniProtKB-UniRule"/>
</dbReference>
<evidence type="ECO:0000256" key="6">
    <source>
        <dbReference type="ARBA" id="ARBA00023004"/>
    </source>
</evidence>
<evidence type="ECO:0000256" key="8">
    <source>
        <dbReference type="HAMAP-Rule" id="MF_01272"/>
    </source>
</evidence>
<dbReference type="OrthoDB" id="384737at2"/>
<comment type="subcellular location">
    <subcellularLocation>
        <location evidence="8">Cytoplasm</location>
    </subcellularLocation>
</comment>
<dbReference type="GO" id="GO:0042167">
    <property type="term" value="P:heme catabolic process"/>
    <property type="evidence" value="ECO:0007669"/>
    <property type="project" value="UniProtKB-UniRule"/>
</dbReference>
<keyword evidence="7 8" id="KW-0503">Monooxygenase</keyword>
<keyword evidence="3 8" id="KW-0349">Heme</keyword>
<evidence type="ECO:0000256" key="1">
    <source>
        <dbReference type="ARBA" id="ARBA00009267"/>
    </source>
</evidence>
<comment type="caution">
    <text evidence="8">Lacks conserved residue(s) required for the propagation of feature annotation.</text>
</comment>
<protein>
    <recommendedName>
        <fullName evidence="8">Heme oxygenase (staphylobilin-producing)</fullName>
        <ecNumber evidence="8">1.14.99.48</ecNumber>
    </recommendedName>
    <alternativeName>
        <fullName evidence="8">Heme-degrading monooxygenase</fullName>
    </alternativeName>
    <alternativeName>
        <fullName evidence="8">Iron-regulated surface determinant</fullName>
    </alternativeName>
    <alternativeName>
        <fullName evidence="8">Iron-responsive surface determinant</fullName>
    </alternativeName>
</protein>
<keyword evidence="4 8" id="KW-0479">Metal-binding</keyword>
<feature type="binding site" description="axial binding residue" evidence="8">
    <location>
        <position position="76"/>
    </location>
    <ligand>
        <name>heme</name>
        <dbReference type="ChEBI" id="CHEBI:30413"/>
    </ligand>
    <ligandPart>
        <name>Fe</name>
        <dbReference type="ChEBI" id="CHEBI:18248"/>
    </ligandPart>
</feature>
<accession>A0A0N1EI28</accession>
<dbReference type="NCBIfam" id="NF009840">
    <property type="entry name" value="PRK13315.1"/>
    <property type="match status" value="1"/>
</dbReference>
<feature type="site" description="Transition state stabilizer" evidence="8">
    <location>
        <position position="66"/>
    </location>
</feature>
<dbReference type="GO" id="GO:0005737">
    <property type="term" value="C:cytoplasm"/>
    <property type="evidence" value="ECO:0007669"/>
    <property type="project" value="UniProtKB-SubCell"/>
</dbReference>
<evidence type="ECO:0000313" key="10">
    <source>
        <dbReference type="EMBL" id="MBF2230599.1"/>
    </source>
</evidence>
<dbReference type="EMBL" id="JADPYN010000012">
    <property type="protein sequence ID" value="MBF9303938.1"/>
    <property type="molecule type" value="Genomic_DNA"/>
</dbReference>
<evidence type="ECO:0000256" key="4">
    <source>
        <dbReference type="ARBA" id="ARBA00022723"/>
    </source>
</evidence>
<dbReference type="AlphaFoldDB" id="A0A0N1EI28"/>
<dbReference type="GO" id="GO:0005506">
    <property type="term" value="F:iron ion binding"/>
    <property type="evidence" value="ECO:0007669"/>
    <property type="project" value="UniProtKB-UniRule"/>
</dbReference>
<organism evidence="10 14">
    <name type="scientific">Staphylococcus epidermidis</name>
    <dbReference type="NCBI Taxonomy" id="1282"/>
    <lineage>
        <taxon>Bacteria</taxon>
        <taxon>Bacillati</taxon>
        <taxon>Bacillota</taxon>
        <taxon>Bacilli</taxon>
        <taxon>Bacillales</taxon>
        <taxon>Staphylococcaceae</taxon>
        <taxon>Staphylococcus</taxon>
    </lineage>
</organism>
<evidence type="ECO:0000313" key="12">
    <source>
        <dbReference type="EMBL" id="PIH09712.1"/>
    </source>
</evidence>
<gene>
    <name evidence="12" type="ORF">CTJ08_09715</name>
    <name evidence="10" type="ORF">H3963_09210</name>
    <name evidence="11" type="ORF">I3V53_07585</name>
</gene>
<comment type="catalytic activity">
    <reaction evidence="8">
        <text>heme b + 5 AH2 + 4 O2 + 2 H(+) = beta-staphylobilin + Fe(2+) + formaldehyde + 5 A + 4 H2O</text>
        <dbReference type="Rhea" id="RHEA:37363"/>
        <dbReference type="ChEBI" id="CHEBI:13193"/>
        <dbReference type="ChEBI" id="CHEBI:15377"/>
        <dbReference type="ChEBI" id="CHEBI:15378"/>
        <dbReference type="ChEBI" id="CHEBI:15379"/>
        <dbReference type="ChEBI" id="CHEBI:16842"/>
        <dbReference type="ChEBI" id="CHEBI:17499"/>
        <dbReference type="ChEBI" id="CHEBI:29033"/>
        <dbReference type="ChEBI" id="CHEBI:60344"/>
        <dbReference type="ChEBI" id="CHEBI:74362"/>
        <dbReference type="EC" id="1.14.99.48"/>
    </reaction>
</comment>
<keyword evidence="6 8" id="KW-0408">Iron</keyword>
<comment type="function">
    <text evidence="8">Allows bacterial pathogens to use the host heme as an iron source. Catalyzes the oxidative degradation of the heme macrocyclic porphyrin ring to the oxo-bilirubin chromophore staphylobilin (a mixture of the linear tetrapyrroles 5-oxo-delta-bilirubin and 15-oxo-beta-bilirubin) in the presence of a suitable electron donor such as ascorbate or NADPH--cytochrome P450 reductase, with subsequent release of free iron.</text>
</comment>
<dbReference type="Pfam" id="PF03992">
    <property type="entry name" value="ABM"/>
    <property type="match status" value="1"/>
</dbReference>
<dbReference type="GO" id="GO:0033212">
    <property type="term" value="P:iron import into cell"/>
    <property type="evidence" value="ECO:0007669"/>
    <property type="project" value="InterPro"/>
</dbReference>
<feature type="domain" description="ABM" evidence="9">
    <location>
        <begin position="2"/>
        <end position="92"/>
    </location>
</feature>
<dbReference type="EMBL" id="JACGQI010000015">
    <property type="protein sequence ID" value="MBF2230599.1"/>
    <property type="molecule type" value="Genomic_DNA"/>
</dbReference>
<dbReference type="EC" id="1.14.99.48" evidence="8"/>
<evidence type="ECO:0000256" key="5">
    <source>
        <dbReference type="ARBA" id="ARBA00023002"/>
    </source>
</evidence>
<dbReference type="InterPro" id="IPR007138">
    <property type="entry name" value="ABM_dom"/>
</dbReference>
<evidence type="ECO:0000313" key="14">
    <source>
        <dbReference type="Proteomes" id="UP000648077"/>
    </source>
</evidence>
<comment type="similarity">
    <text evidence="8">Belongs to the antibiotic biosynthesis monooxygenase family. Heme-degrading monooxygenase IsdG subfamily.</text>
</comment>
<evidence type="ECO:0000313" key="13">
    <source>
        <dbReference type="Proteomes" id="UP000228502"/>
    </source>
</evidence>
<dbReference type="OMA" id="VNTWWET"/>
<dbReference type="Proteomes" id="UP000648077">
    <property type="component" value="Unassembled WGS sequence"/>
</dbReference>
<sequence length="104" mass="12023">MFVVTNRITVKKGYAKQMAPNFTKGGPIESLKGFEGIEVWQIDKDDYSEDMYVNSWWETEEDFKNWVNSDVFKQAHKNTGKSEDSPVIKSEIVKSNVLSSLNRR</sequence>
<proteinExistence type="inferred from homology"/>